<accession>A0ABD5UC17</accession>
<dbReference type="EMBL" id="JBHSXM010000001">
    <property type="protein sequence ID" value="MFC6836787.1"/>
    <property type="molecule type" value="Genomic_DNA"/>
</dbReference>
<dbReference type="RefSeq" id="WP_304448464.1">
    <property type="nucleotide sequence ID" value="NZ_JARRAH010000001.1"/>
</dbReference>
<protein>
    <submittedName>
        <fullName evidence="2">Uncharacterized protein</fullName>
    </submittedName>
</protein>
<dbReference type="Proteomes" id="UP001596406">
    <property type="component" value="Unassembled WGS sequence"/>
</dbReference>
<comment type="caution">
    <text evidence="2">The sequence shown here is derived from an EMBL/GenBank/DDBJ whole genome shotgun (WGS) entry which is preliminary data.</text>
</comment>
<proteinExistence type="predicted"/>
<feature type="region of interest" description="Disordered" evidence="1">
    <location>
        <begin position="1"/>
        <end position="21"/>
    </location>
</feature>
<dbReference type="AlphaFoldDB" id="A0ABD5UC17"/>
<reference evidence="2 3" key="1">
    <citation type="journal article" date="2019" name="Int. J. Syst. Evol. Microbiol.">
        <title>The Global Catalogue of Microorganisms (GCM) 10K type strain sequencing project: providing services to taxonomists for standard genome sequencing and annotation.</title>
        <authorList>
            <consortium name="The Broad Institute Genomics Platform"/>
            <consortium name="The Broad Institute Genome Sequencing Center for Infectious Disease"/>
            <person name="Wu L."/>
            <person name="Ma J."/>
        </authorList>
    </citation>
    <scope>NUCLEOTIDE SEQUENCE [LARGE SCALE GENOMIC DNA]</scope>
    <source>
        <strain evidence="2 3">PSRA2</strain>
    </source>
</reference>
<evidence type="ECO:0000313" key="3">
    <source>
        <dbReference type="Proteomes" id="UP001596406"/>
    </source>
</evidence>
<organism evidence="2 3">
    <name type="scientific">Halomarina ordinaria</name>
    <dbReference type="NCBI Taxonomy" id="3033939"/>
    <lineage>
        <taxon>Archaea</taxon>
        <taxon>Methanobacteriati</taxon>
        <taxon>Methanobacteriota</taxon>
        <taxon>Stenosarchaea group</taxon>
        <taxon>Halobacteria</taxon>
        <taxon>Halobacteriales</taxon>
        <taxon>Natronomonadaceae</taxon>
        <taxon>Halomarina</taxon>
    </lineage>
</organism>
<name>A0ABD5UC17_9EURY</name>
<feature type="compositionally biased region" description="Basic and acidic residues" evidence="1">
    <location>
        <begin position="1"/>
        <end position="13"/>
    </location>
</feature>
<gene>
    <name evidence="2" type="ORF">ACFQHK_09710</name>
</gene>
<sequence length="94" mass="10678">MEQDDAPPRRRSDGAGQRTPSWLDVVEEVMDANIDGEEEIEAAFEDLAVDVPLAMGPETPHATWRFDGTVRVRTAGVRATLAEWLEWWDRDDRP</sequence>
<keyword evidence="3" id="KW-1185">Reference proteome</keyword>
<evidence type="ECO:0000313" key="2">
    <source>
        <dbReference type="EMBL" id="MFC6836787.1"/>
    </source>
</evidence>
<evidence type="ECO:0000256" key="1">
    <source>
        <dbReference type="SAM" id="MobiDB-lite"/>
    </source>
</evidence>